<keyword evidence="18" id="KW-1185">Reference proteome</keyword>
<dbReference type="PANTHER" id="PTHR22749">
    <property type="entry name" value="RIBOFLAVIN KINASE/FMN ADENYLYLTRANSFERASE"/>
    <property type="match status" value="1"/>
</dbReference>
<comment type="caution">
    <text evidence="17">The sequence shown here is derived from an EMBL/GenBank/DDBJ whole genome shotgun (WGS) entry which is preliminary data.</text>
</comment>
<evidence type="ECO:0000256" key="10">
    <source>
        <dbReference type="ARBA" id="ARBA00022827"/>
    </source>
</evidence>
<evidence type="ECO:0000313" key="18">
    <source>
        <dbReference type="Proteomes" id="UP000198506"/>
    </source>
</evidence>
<dbReference type="NCBIfam" id="NF004160">
    <property type="entry name" value="PRK05627.1-3"/>
    <property type="match status" value="1"/>
</dbReference>
<evidence type="ECO:0000256" key="6">
    <source>
        <dbReference type="ARBA" id="ARBA00022679"/>
    </source>
</evidence>
<evidence type="ECO:0000256" key="13">
    <source>
        <dbReference type="ARBA" id="ARBA00047880"/>
    </source>
</evidence>
<dbReference type="GO" id="GO:0008531">
    <property type="term" value="F:riboflavin kinase activity"/>
    <property type="evidence" value="ECO:0007669"/>
    <property type="project" value="UniProtKB-UniRule"/>
</dbReference>
<dbReference type="Pfam" id="PF06574">
    <property type="entry name" value="FAD_syn"/>
    <property type="match status" value="1"/>
</dbReference>
<dbReference type="PIRSF" id="PIRSF004491">
    <property type="entry name" value="FAD_Synth"/>
    <property type="match status" value="1"/>
</dbReference>
<evidence type="ECO:0000256" key="8">
    <source>
        <dbReference type="ARBA" id="ARBA00022741"/>
    </source>
</evidence>
<dbReference type="Proteomes" id="UP000198506">
    <property type="component" value="Unassembled WGS sequence"/>
</dbReference>
<dbReference type="GO" id="GO:0003919">
    <property type="term" value="F:FMN adenylyltransferase activity"/>
    <property type="evidence" value="ECO:0007669"/>
    <property type="project" value="UniProtKB-UniRule"/>
</dbReference>
<gene>
    <name evidence="17" type="ORF">SAMN04487783_0144</name>
</gene>
<dbReference type="FunFam" id="3.40.50.620:FF:000021">
    <property type="entry name" value="Riboflavin biosynthesis protein"/>
    <property type="match status" value="1"/>
</dbReference>
<dbReference type="InterPro" id="IPR023465">
    <property type="entry name" value="Riboflavin_kinase_dom_sf"/>
</dbReference>
<dbReference type="CDD" id="cd02064">
    <property type="entry name" value="FAD_synthetase_N"/>
    <property type="match status" value="1"/>
</dbReference>
<dbReference type="InterPro" id="IPR002606">
    <property type="entry name" value="Riboflavin_kinase_bac"/>
</dbReference>
<evidence type="ECO:0000256" key="9">
    <source>
        <dbReference type="ARBA" id="ARBA00022777"/>
    </source>
</evidence>
<dbReference type="GO" id="GO:0009398">
    <property type="term" value="P:FMN biosynthetic process"/>
    <property type="evidence" value="ECO:0007669"/>
    <property type="project" value="UniProtKB-UniRule"/>
</dbReference>
<evidence type="ECO:0000256" key="2">
    <source>
        <dbReference type="ARBA" id="ARBA00004726"/>
    </source>
</evidence>
<evidence type="ECO:0000256" key="14">
    <source>
        <dbReference type="ARBA" id="ARBA00049494"/>
    </source>
</evidence>
<dbReference type="AlphaFoldDB" id="A0AA94HJW0"/>
<comment type="catalytic activity">
    <reaction evidence="13 15">
        <text>riboflavin + ATP = FMN + ADP + H(+)</text>
        <dbReference type="Rhea" id="RHEA:14357"/>
        <dbReference type="ChEBI" id="CHEBI:15378"/>
        <dbReference type="ChEBI" id="CHEBI:30616"/>
        <dbReference type="ChEBI" id="CHEBI:57986"/>
        <dbReference type="ChEBI" id="CHEBI:58210"/>
        <dbReference type="ChEBI" id="CHEBI:456216"/>
        <dbReference type="EC" id="2.7.1.26"/>
    </reaction>
</comment>
<evidence type="ECO:0000256" key="12">
    <source>
        <dbReference type="ARBA" id="ARBA00023268"/>
    </source>
</evidence>
<feature type="domain" description="Riboflavin kinase" evidence="16">
    <location>
        <begin position="202"/>
        <end position="327"/>
    </location>
</feature>
<dbReference type="SUPFAM" id="SSF52374">
    <property type="entry name" value="Nucleotidylyl transferase"/>
    <property type="match status" value="1"/>
</dbReference>
<organism evidence="17 18">
    <name type="scientific">Agrococcus baldri</name>
    <dbReference type="NCBI Taxonomy" id="153730"/>
    <lineage>
        <taxon>Bacteria</taxon>
        <taxon>Bacillati</taxon>
        <taxon>Actinomycetota</taxon>
        <taxon>Actinomycetes</taxon>
        <taxon>Micrococcales</taxon>
        <taxon>Microbacteriaceae</taxon>
        <taxon>Agrococcus</taxon>
    </lineage>
</organism>
<dbReference type="EC" id="2.7.7.2" evidence="15"/>
<dbReference type="InterPro" id="IPR023468">
    <property type="entry name" value="Riboflavin_kinase"/>
</dbReference>
<evidence type="ECO:0000256" key="1">
    <source>
        <dbReference type="ARBA" id="ARBA00002121"/>
    </source>
</evidence>
<dbReference type="InterPro" id="IPR014729">
    <property type="entry name" value="Rossmann-like_a/b/a_fold"/>
</dbReference>
<dbReference type="FunFam" id="2.40.30.30:FF:000003">
    <property type="entry name" value="Riboflavin biosynthesis protein"/>
    <property type="match status" value="1"/>
</dbReference>
<keyword evidence="11 15" id="KW-0067">ATP-binding</keyword>
<evidence type="ECO:0000256" key="4">
    <source>
        <dbReference type="ARBA" id="ARBA00022630"/>
    </source>
</evidence>
<dbReference type="NCBIfam" id="TIGR00083">
    <property type="entry name" value="ribF"/>
    <property type="match status" value="1"/>
</dbReference>
<accession>A0AA94HJW0</accession>
<dbReference type="Pfam" id="PF01687">
    <property type="entry name" value="Flavokinase"/>
    <property type="match status" value="1"/>
</dbReference>
<evidence type="ECO:0000313" key="17">
    <source>
        <dbReference type="EMBL" id="SFR97800.1"/>
    </source>
</evidence>
<keyword evidence="10 15" id="KW-0274">FAD</keyword>
<name>A0AA94HJW0_9MICO</name>
<comment type="pathway">
    <text evidence="2 15">Cofactor biosynthesis; FAD biosynthesis; FAD from FMN: step 1/1.</text>
</comment>
<keyword evidence="9 15" id="KW-0418">Kinase</keyword>
<dbReference type="GO" id="GO:0006747">
    <property type="term" value="P:FAD biosynthetic process"/>
    <property type="evidence" value="ECO:0007669"/>
    <property type="project" value="UniProtKB-UniRule"/>
</dbReference>
<comment type="pathway">
    <text evidence="3 15">Cofactor biosynthesis; FMN biosynthesis; FMN from riboflavin (ATP route): step 1/1.</text>
</comment>
<dbReference type="RefSeq" id="WP_318255249.1">
    <property type="nucleotide sequence ID" value="NZ_FOZN01000001.1"/>
</dbReference>
<comment type="similarity">
    <text evidence="15">Belongs to the ribF family.</text>
</comment>
<evidence type="ECO:0000256" key="3">
    <source>
        <dbReference type="ARBA" id="ARBA00005201"/>
    </source>
</evidence>
<protein>
    <recommendedName>
        <fullName evidence="15">Riboflavin biosynthesis protein</fullName>
    </recommendedName>
    <domain>
        <recommendedName>
            <fullName evidence="15">Riboflavin kinase</fullName>
            <ecNumber evidence="15">2.7.1.26</ecNumber>
        </recommendedName>
        <alternativeName>
            <fullName evidence="15">Flavokinase</fullName>
        </alternativeName>
    </domain>
    <domain>
        <recommendedName>
            <fullName evidence="15">FMN adenylyltransferase</fullName>
            <ecNumber evidence="15">2.7.7.2</ecNumber>
        </recommendedName>
        <alternativeName>
            <fullName evidence="15">FAD pyrophosphorylase</fullName>
        </alternativeName>
        <alternativeName>
            <fullName evidence="15">FAD synthase</fullName>
        </alternativeName>
    </domain>
</protein>
<proteinExistence type="inferred from homology"/>
<evidence type="ECO:0000256" key="7">
    <source>
        <dbReference type="ARBA" id="ARBA00022695"/>
    </source>
</evidence>
<dbReference type="InterPro" id="IPR015865">
    <property type="entry name" value="Riboflavin_kinase_bac/euk"/>
</dbReference>
<dbReference type="EMBL" id="FOZN01000001">
    <property type="protein sequence ID" value="SFR97800.1"/>
    <property type="molecule type" value="Genomic_DNA"/>
</dbReference>
<evidence type="ECO:0000256" key="11">
    <source>
        <dbReference type="ARBA" id="ARBA00022840"/>
    </source>
</evidence>
<evidence type="ECO:0000256" key="15">
    <source>
        <dbReference type="PIRNR" id="PIRNR004491"/>
    </source>
</evidence>
<dbReference type="EC" id="2.7.1.26" evidence="15"/>
<evidence type="ECO:0000259" key="16">
    <source>
        <dbReference type="SMART" id="SM00904"/>
    </source>
</evidence>
<keyword evidence="5 15" id="KW-0288">FMN</keyword>
<dbReference type="SUPFAM" id="SSF82114">
    <property type="entry name" value="Riboflavin kinase-like"/>
    <property type="match status" value="1"/>
</dbReference>
<dbReference type="Gene3D" id="2.40.30.30">
    <property type="entry name" value="Riboflavin kinase-like"/>
    <property type="match status" value="1"/>
</dbReference>
<keyword evidence="6 15" id="KW-0808">Transferase</keyword>
<dbReference type="InterPro" id="IPR015864">
    <property type="entry name" value="FAD_synthase"/>
</dbReference>
<comment type="catalytic activity">
    <reaction evidence="14 15">
        <text>FMN + ATP + H(+) = FAD + diphosphate</text>
        <dbReference type="Rhea" id="RHEA:17237"/>
        <dbReference type="ChEBI" id="CHEBI:15378"/>
        <dbReference type="ChEBI" id="CHEBI:30616"/>
        <dbReference type="ChEBI" id="CHEBI:33019"/>
        <dbReference type="ChEBI" id="CHEBI:57692"/>
        <dbReference type="ChEBI" id="CHEBI:58210"/>
        <dbReference type="EC" id="2.7.7.2"/>
    </reaction>
</comment>
<reference evidence="17 18" key="1">
    <citation type="submission" date="2016-10" db="EMBL/GenBank/DDBJ databases">
        <authorList>
            <person name="Varghese N."/>
            <person name="Submissions S."/>
        </authorList>
    </citation>
    <scope>NUCLEOTIDE SEQUENCE [LARGE SCALE GENOMIC DNA]</scope>
    <source>
        <strain evidence="17 18">IAM 15147</strain>
    </source>
</reference>
<sequence length="332" mass="35886">MSAVAPGASDRAASEPDPMAWIDELVSMPSAVTIGKFDGVHVGHQRILEQLRALAEPAAAGAPRLSTTVVTFDRNPLEVVRPDIAPVPLTSLDDKVALLRDAGADRVIVIPFTKAAAAQPPQEFAERVLFDGLGARMLLVGDDFRFGFKGAGTPALLRELGEPRGVRVESIDDICFTDGRRVSSTWIREALELGRIGEANEMLGRRHRLRGDVVRGFQRGRALGFPTANLGTPVDGFIPADGVYAAIAHVDAGTFAAAVSIGDNPTFDGVQAKTVEAYLLDVDLDLYHRPIELELVDFVRPMHRFEGLDELIAQMHRDVEQTRESVVPLLAG</sequence>
<dbReference type="SMART" id="SM00904">
    <property type="entry name" value="Flavokinase"/>
    <property type="match status" value="1"/>
</dbReference>
<evidence type="ECO:0000256" key="5">
    <source>
        <dbReference type="ARBA" id="ARBA00022643"/>
    </source>
</evidence>
<keyword evidence="7 15" id="KW-0548">Nucleotidyltransferase</keyword>
<dbReference type="GO" id="GO:0005524">
    <property type="term" value="F:ATP binding"/>
    <property type="evidence" value="ECO:0007669"/>
    <property type="project" value="UniProtKB-UniRule"/>
</dbReference>
<keyword evidence="4 15" id="KW-0285">Flavoprotein</keyword>
<keyword evidence="8 15" id="KW-0547">Nucleotide-binding</keyword>
<dbReference type="GO" id="GO:0009231">
    <property type="term" value="P:riboflavin biosynthetic process"/>
    <property type="evidence" value="ECO:0007669"/>
    <property type="project" value="InterPro"/>
</dbReference>
<comment type="function">
    <text evidence="1">Catalyzes the phosphorylation of riboflavin to FMN followed by the adenylation of FMN to FAD.</text>
</comment>
<keyword evidence="12" id="KW-0511">Multifunctional enzyme</keyword>
<dbReference type="Gene3D" id="3.40.50.620">
    <property type="entry name" value="HUPs"/>
    <property type="match status" value="1"/>
</dbReference>
<dbReference type="PANTHER" id="PTHR22749:SF6">
    <property type="entry name" value="RIBOFLAVIN KINASE"/>
    <property type="match status" value="1"/>
</dbReference>